<protein>
    <submittedName>
        <fullName evidence="1">Uncharacterized protein</fullName>
    </submittedName>
</protein>
<gene>
    <name evidence="1" type="ORF">KUCAC02_015528</name>
</gene>
<accession>A0ACB9XXK5</accession>
<keyword evidence="2" id="KW-1185">Reference proteome</keyword>
<organism evidence="1 2">
    <name type="scientific">Chaenocephalus aceratus</name>
    <name type="common">Blackfin icefish</name>
    <name type="synonym">Chaenichthys aceratus</name>
    <dbReference type="NCBI Taxonomy" id="36190"/>
    <lineage>
        <taxon>Eukaryota</taxon>
        <taxon>Metazoa</taxon>
        <taxon>Chordata</taxon>
        <taxon>Craniata</taxon>
        <taxon>Vertebrata</taxon>
        <taxon>Euteleostomi</taxon>
        <taxon>Actinopterygii</taxon>
        <taxon>Neopterygii</taxon>
        <taxon>Teleostei</taxon>
        <taxon>Neoteleostei</taxon>
        <taxon>Acanthomorphata</taxon>
        <taxon>Eupercaria</taxon>
        <taxon>Perciformes</taxon>
        <taxon>Notothenioidei</taxon>
        <taxon>Channichthyidae</taxon>
        <taxon>Chaenocephalus</taxon>
    </lineage>
</organism>
<sequence length="201" mass="21929">MNQAHAAVHVSGASQTRIYNVRLKTHLNALSQRVLNCALLPEFIPPGKPTGERIAVEYLLAQSDRGDLLGPQQDSELGTIVPDRQVDVQEEEECLDITISDAVEILSQRPSEVDTSAPRGASPHTSSQSLALSPQSDAAESPPEEPRPESTISLPAESPDASTYTTSQPEVQKKDLAWTMESFQENKVALRQANKQLKDYS</sequence>
<evidence type="ECO:0000313" key="1">
    <source>
        <dbReference type="EMBL" id="KAI4832565.1"/>
    </source>
</evidence>
<name>A0ACB9XXK5_CHAAC</name>
<reference evidence="1" key="1">
    <citation type="submission" date="2022-05" db="EMBL/GenBank/DDBJ databases">
        <title>Chromosome-level genome of Chaenocephalus aceratus.</title>
        <authorList>
            <person name="Park H."/>
        </authorList>
    </citation>
    <scope>NUCLEOTIDE SEQUENCE</scope>
    <source>
        <strain evidence="1">KU_202001</strain>
    </source>
</reference>
<comment type="caution">
    <text evidence="1">The sequence shown here is derived from an EMBL/GenBank/DDBJ whole genome shotgun (WGS) entry which is preliminary data.</text>
</comment>
<dbReference type="Proteomes" id="UP001057452">
    <property type="component" value="Chromosome 1"/>
</dbReference>
<evidence type="ECO:0000313" key="2">
    <source>
        <dbReference type="Proteomes" id="UP001057452"/>
    </source>
</evidence>
<dbReference type="EMBL" id="CM043785">
    <property type="protein sequence ID" value="KAI4832565.1"/>
    <property type="molecule type" value="Genomic_DNA"/>
</dbReference>
<proteinExistence type="predicted"/>